<dbReference type="OrthoDB" id="49490at2"/>
<dbReference type="EMBL" id="QASA01000001">
    <property type="protein sequence ID" value="RDC66429.1"/>
    <property type="molecule type" value="Genomic_DNA"/>
</dbReference>
<evidence type="ECO:0000313" key="2">
    <source>
        <dbReference type="EMBL" id="RDC66429.1"/>
    </source>
</evidence>
<protein>
    <recommendedName>
        <fullName evidence="1">Alpha-L-rhamnosidase six-hairpin glycosidase domain-containing protein</fullName>
    </recommendedName>
</protein>
<organism evidence="2 3">
    <name type="scientific">Adhaeribacter pallidiroseus</name>
    <dbReference type="NCBI Taxonomy" id="2072847"/>
    <lineage>
        <taxon>Bacteria</taxon>
        <taxon>Pseudomonadati</taxon>
        <taxon>Bacteroidota</taxon>
        <taxon>Cytophagia</taxon>
        <taxon>Cytophagales</taxon>
        <taxon>Hymenobacteraceae</taxon>
        <taxon>Adhaeribacter</taxon>
    </lineage>
</organism>
<dbReference type="GO" id="GO:0005975">
    <property type="term" value="P:carbohydrate metabolic process"/>
    <property type="evidence" value="ECO:0007669"/>
    <property type="project" value="InterPro"/>
</dbReference>
<dbReference type="InterPro" id="IPR012341">
    <property type="entry name" value="6hp_glycosidase-like_sf"/>
</dbReference>
<dbReference type="Gene3D" id="2.60.120.260">
    <property type="entry name" value="Galactose-binding domain-like"/>
    <property type="match status" value="1"/>
</dbReference>
<dbReference type="InterPro" id="IPR008928">
    <property type="entry name" value="6-hairpin_glycosidase_sf"/>
</dbReference>
<dbReference type="Gene3D" id="1.50.10.10">
    <property type="match status" value="1"/>
</dbReference>
<feature type="domain" description="Alpha-L-rhamnosidase six-hairpin glycosidase" evidence="1">
    <location>
        <begin position="312"/>
        <end position="437"/>
    </location>
</feature>
<keyword evidence="3" id="KW-1185">Reference proteome</keyword>
<dbReference type="InterPro" id="IPR008979">
    <property type="entry name" value="Galactose-bd-like_sf"/>
</dbReference>
<dbReference type="RefSeq" id="WP_115375291.1">
    <property type="nucleotide sequence ID" value="NZ_QASA01000001.1"/>
</dbReference>
<dbReference type="SUPFAM" id="SSF48208">
    <property type="entry name" value="Six-hairpin glycosidases"/>
    <property type="match status" value="1"/>
</dbReference>
<comment type="caution">
    <text evidence="2">The sequence shown here is derived from an EMBL/GenBank/DDBJ whole genome shotgun (WGS) entry which is preliminary data.</text>
</comment>
<dbReference type="Gene3D" id="2.60.420.10">
    <property type="entry name" value="Maltose phosphorylase, domain 3"/>
    <property type="match status" value="1"/>
</dbReference>
<dbReference type="InterPro" id="IPR035396">
    <property type="entry name" value="Bac_rhamnosid6H"/>
</dbReference>
<sequence length="890" mass="99585">MESGNDQQQLNNRDADAAAIWQSEHYELYPDRVVQHEFTAQVLSGTEITSNYKSKANAFQNPRLIFKFCLNGQDNELPPGVDHQITCVAQNNTCETPLIIFGEPLKTISAPPTDTYLAPDTLWKIRLDLRPVLQAFEDQGFYETYNGEKIRQEDFKGVFVAGSTAPLTWDFANLINRKELELKEQDNSGIYEVTLLLNPDTADKAANTTWQLSRDIAAFPQYTSGYPLVDALYKLALEEMLNAIEEDHTFRTGKEWAGVWTRDISYSILLSMGMLQPQVARNSLLRKVNSAYRIIQDTGTGGAYPVSSDRIVWALAAWELYLITGDDQWLQDAYQIIKNSLEDDLRNVYDPITGLFHGESSFLDWREQTYPAWMQPADIYDSKSLSTNAVFYQACCILAQMADIVKDAPAITRYQQLAAKIKKAINQHFWIPEKKYYGQFLYGRNFKILSPRADALGEALCVLFDIAEAGQQRALVANTPVTPYGIPCISPQIPHIPPYHNNAIWPFVQAYWSLAAAKASNAAALTASLCAIYRPAALLLTNQENLVASNGDYAGTQVNSSNMLWSLAGHLSMTYKVIFGINFRPDGLQFKPVVPKAFKKNHQLVNFTYRQAILDIQLEGFGNQITVCTLDDEPLPNAIIPIDLKGRHQVRIILANNAFPEQNQNQVTVDFSPVTPEVSYQAGTLAWPAVAGAEKYQVIQNGQLLQTTTATQVPVPAPAYAEFQVIAVNAQEHESFASEPLPVTATHSTQRYKLKQNGAQTNIGLNDISDSEFVEISLTKNTNLKIEVVVPEAGLYALDFWYANGEGPISTSNRCAMRTLKKDDLVLGTIVFPQRGYNNWADWGFTNAVQVKLEKGRHFFALAYETGNENMHGKINRALVDYLRITKISG</sequence>
<proteinExistence type="predicted"/>
<evidence type="ECO:0000313" key="3">
    <source>
        <dbReference type="Proteomes" id="UP000253919"/>
    </source>
</evidence>
<accession>A0A369QUF2</accession>
<name>A0A369QUF2_9BACT</name>
<dbReference type="AlphaFoldDB" id="A0A369QUF2"/>
<gene>
    <name evidence="2" type="ORF">AHMF7616_05060</name>
</gene>
<dbReference type="SUPFAM" id="SSF49785">
    <property type="entry name" value="Galactose-binding domain-like"/>
    <property type="match status" value="1"/>
</dbReference>
<dbReference type="Pfam" id="PF17389">
    <property type="entry name" value="Bac_rhamnosid6H"/>
    <property type="match status" value="1"/>
</dbReference>
<dbReference type="Proteomes" id="UP000253919">
    <property type="component" value="Unassembled WGS sequence"/>
</dbReference>
<reference evidence="2 3" key="1">
    <citation type="submission" date="2018-04" db="EMBL/GenBank/DDBJ databases">
        <title>Adhaeribacter sp. HMF7616 genome sequencing and assembly.</title>
        <authorList>
            <person name="Kang H."/>
            <person name="Kang J."/>
            <person name="Cha I."/>
            <person name="Kim H."/>
            <person name="Joh K."/>
        </authorList>
    </citation>
    <scope>NUCLEOTIDE SEQUENCE [LARGE SCALE GENOMIC DNA]</scope>
    <source>
        <strain evidence="2 3">HMF7616</strain>
    </source>
</reference>
<evidence type="ECO:0000259" key="1">
    <source>
        <dbReference type="Pfam" id="PF17389"/>
    </source>
</evidence>